<dbReference type="CDD" id="cd00829">
    <property type="entry name" value="SCP-x_thiolase"/>
    <property type="match status" value="1"/>
</dbReference>
<evidence type="ECO:0000313" key="4">
    <source>
        <dbReference type="Proteomes" id="UP001595444"/>
    </source>
</evidence>
<dbReference type="InterPro" id="IPR055140">
    <property type="entry name" value="Thiolase_C_2"/>
</dbReference>
<dbReference type="PANTHER" id="PTHR42870">
    <property type="entry name" value="ACETYL-COA C-ACETYLTRANSFERASE"/>
    <property type="match status" value="1"/>
</dbReference>
<proteinExistence type="predicted"/>
<protein>
    <submittedName>
        <fullName evidence="3">Acetyl-CoA acetyltransferase</fullName>
    </submittedName>
</protein>
<name>A0ABV7D6V1_9PROT</name>
<comment type="caution">
    <text evidence="3">The sequence shown here is derived from an EMBL/GenBank/DDBJ whole genome shotgun (WGS) entry which is preliminary data.</text>
</comment>
<organism evidence="3 4">
    <name type="scientific">Kordiimonas pumila</name>
    <dbReference type="NCBI Taxonomy" id="2161677"/>
    <lineage>
        <taxon>Bacteria</taxon>
        <taxon>Pseudomonadati</taxon>
        <taxon>Pseudomonadota</taxon>
        <taxon>Alphaproteobacteria</taxon>
        <taxon>Kordiimonadales</taxon>
        <taxon>Kordiimonadaceae</taxon>
        <taxon>Kordiimonas</taxon>
    </lineage>
</organism>
<dbReference type="InterPro" id="IPR002155">
    <property type="entry name" value="Thiolase"/>
</dbReference>
<dbReference type="InterPro" id="IPR020616">
    <property type="entry name" value="Thiolase_N"/>
</dbReference>
<feature type="domain" description="Thiolase C-terminal" evidence="2">
    <location>
        <begin position="283"/>
        <end position="412"/>
    </location>
</feature>
<feature type="domain" description="Thiolase N-terminal" evidence="1">
    <location>
        <begin position="5"/>
        <end position="234"/>
    </location>
</feature>
<dbReference type="Pfam" id="PF22691">
    <property type="entry name" value="Thiolase_C_1"/>
    <property type="match status" value="1"/>
</dbReference>
<gene>
    <name evidence="3" type="ORF">ACFOKA_11795</name>
</gene>
<evidence type="ECO:0000259" key="2">
    <source>
        <dbReference type="Pfam" id="PF22691"/>
    </source>
</evidence>
<keyword evidence="4" id="KW-1185">Reference proteome</keyword>
<dbReference type="Proteomes" id="UP001595444">
    <property type="component" value="Unassembled WGS sequence"/>
</dbReference>
<dbReference type="Gene3D" id="3.40.47.10">
    <property type="match status" value="1"/>
</dbReference>
<dbReference type="InterPro" id="IPR016039">
    <property type="entry name" value="Thiolase-like"/>
</dbReference>
<dbReference type="SUPFAM" id="SSF53901">
    <property type="entry name" value="Thiolase-like"/>
    <property type="match status" value="2"/>
</dbReference>
<reference evidence="4" key="1">
    <citation type="journal article" date="2019" name="Int. J. Syst. Evol. Microbiol.">
        <title>The Global Catalogue of Microorganisms (GCM) 10K type strain sequencing project: providing services to taxonomists for standard genome sequencing and annotation.</title>
        <authorList>
            <consortium name="The Broad Institute Genomics Platform"/>
            <consortium name="The Broad Institute Genome Sequencing Center for Infectious Disease"/>
            <person name="Wu L."/>
            <person name="Ma J."/>
        </authorList>
    </citation>
    <scope>NUCLEOTIDE SEQUENCE [LARGE SCALE GENOMIC DNA]</scope>
    <source>
        <strain evidence="4">KCTC 62164</strain>
    </source>
</reference>
<dbReference type="EMBL" id="JBHRSL010000010">
    <property type="protein sequence ID" value="MFC3052586.1"/>
    <property type="molecule type" value="Genomic_DNA"/>
</dbReference>
<dbReference type="PIRSF" id="PIRSF000429">
    <property type="entry name" value="Ac-CoA_Ac_transf"/>
    <property type="match status" value="1"/>
</dbReference>
<dbReference type="Pfam" id="PF00108">
    <property type="entry name" value="Thiolase_N"/>
    <property type="match status" value="1"/>
</dbReference>
<evidence type="ECO:0000313" key="3">
    <source>
        <dbReference type="EMBL" id="MFC3052586.1"/>
    </source>
</evidence>
<dbReference type="PANTHER" id="PTHR42870:SF1">
    <property type="entry name" value="NON-SPECIFIC LIPID-TRANSFER PROTEIN-LIKE 2"/>
    <property type="match status" value="1"/>
</dbReference>
<evidence type="ECO:0000259" key="1">
    <source>
        <dbReference type="Pfam" id="PF00108"/>
    </source>
</evidence>
<dbReference type="NCBIfam" id="NF004936">
    <property type="entry name" value="PRK06289.1"/>
    <property type="match status" value="1"/>
</dbReference>
<dbReference type="RefSeq" id="WP_194215915.1">
    <property type="nucleotide sequence ID" value="NZ_CP061205.1"/>
</dbReference>
<accession>A0ABV7D6V1</accession>
<sequence>MANDVFILGGYQTDFSRNWARENLELMDMFKETLEEGMAETGLAATDIDAAHVGNFTAELFCGQGHLGGFFAEADPAFSGMPAGRHEAACASSSIAMLSATAEIEAGRYDVVAVLGIEMMRNIPGDQAAKFIGGTAMWAGHECTDVKYPWPHMFSRLGDEYDRRYGLKQQHLAGIAEVNFANAKRNPNAQTKKWEFGPKSFTEDNEANPVIDGRIRRQDCGQVTDGAAVVFLASRKGAEKYASKHGLALENIPRIQGWGHSVAPISLDSKLAEGMKSNSPYIFPHVRRAIMDAFGRAAINGSFDLDAIETHDCFTTTEYMAIDHFGITKPGESWKAIEDSTIAFDGKLPVNPSGGLIGLGHPVGATGARMVLDAAKQVAGKAGDYQVEGARRVGTLNIGGSATTTVSFIVGR</sequence>